<feature type="transmembrane region" description="Helical" evidence="7">
    <location>
        <begin position="107"/>
        <end position="123"/>
    </location>
</feature>
<dbReference type="GO" id="GO:0016020">
    <property type="term" value="C:membrane"/>
    <property type="evidence" value="ECO:0007669"/>
    <property type="project" value="UniProtKB-SubCell"/>
</dbReference>
<feature type="domain" description="Bacterial sugar transferase" evidence="8">
    <location>
        <begin position="258"/>
        <end position="439"/>
    </location>
</feature>
<dbReference type="Pfam" id="PF02397">
    <property type="entry name" value="Bac_transf"/>
    <property type="match status" value="1"/>
</dbReference>
<comment type="subcellular location">
    <subcellularLocation>
        <location evidence="1">Membrane</location>
        <topology evidence="1">Multi-pass membrane protein</topology>
    </subcellularLocation>
</comment>
<organism evidence="9 10">
    <name type="scientific">Candidatus Harrisonbacteria bacterium RIFCSPLOWO2_01_FULL_40_28</name>
    <dbReference type="NCBI Taxonomy" id="1798406"/>
    <lineage>
        <taxon>Bacteria</taxon>
        <taxon>Candidatus Harrisoniibacteriota</taxon>
    </lineage>
</organism>
<dbReference type="InterPro" id="IPR017475">
    <property type="entry name" value="EPS_sugar_tfrase"/>
</dbReference>
<dbReference type="STRING" id="1798406.A3A04_01585"/>
<evidence type="ECO:0000256" key="4">
    <source>
        <dbReference type="ARBA" id="ARBA00022692"/>
    </source>
</evidence>
<dbReference type="GO" id="GO:0016780">
    <property type="term" value="F:phosphotransferase activity, for other substituted phosphate groups"/>
    <property type="evidence" value="ECO:0007669"/>
    <property type="project" value="TreeGrafter"/>
</dbReference>
<dbReference type="InterPro" id="IPR003362">
    <property type="entry name" value="Bact_transf"/>
</dbReference>
<evidence type="ECO:0000256" key="3">
    <source>
        <dbReference type="ARBA" id="ARBA00022679"/>
    </source>
</evidence>
<keyword evidence="5 7" id="KW-1133">Transmembrane helix</keyword>
<evidence type="ECO:0000256" key="7">
    <source>
        <dbReference type="SAM" id="Phobius"/>
    </source>
</evidence>
<dbReference type="EMBL" id="MHJI01000001">
    <property type="protein sequence ID" value="OGY66677.1"/>
    <property type="molecule type" value="Genomic_DNA"/>
</dbReference>
<comment type="caution">
    <text evidence="9">The sequence shown here is derived from an EMBL/GenBank/DDBJ whole genome shotgun (WGS) entry which is preliminary data.</text>
</comment>
<evidence type="ECO:0000313" key="10">
    <source>
        <dbReference type="Proteomes" id="UP000178517"/>
    </source>
</evidence>
<evidence type="ECO:0000259" key="8">
    <source>
        <dbReference type="Pfam" id="PF02397"/>
    </source>
</evidence>
<keyword evidence="4 7" id="KW-0812">Transmembrane</keyword>
<proteinExistence type="inferred from homology"/>
<evidence type="ECO:0000256" key="5">
    <source>
        <dbReference type="ARBA" id="ARBA00022989"/>
    </source>
</evidence>
<feature type="transmembrane region" description="Helical" evidence="7">
    <location>
        <begin position="263"/>
        <end position="284"/>
    </location>
</feature>
<feature type="transmembrane region" description="Helical" evidence="7">
    <location>
        <begin position="44"/>
        <end position="68"/>
    </location>
</feature>
<dbReference type="PANTHER" id="PTHR30576:SF0">
    <property type="entry name" value="UNDECAPRENYL-PHOSPHATE N-ACETYLGALACTOSAMINYL 1-PHOSPHATE TRANSFERASE-RELATED"/>
    <property type="match status" value="1"/>
</dbReference>
<protein>
    <recommendedName>
        <fullName evidence="8">Bacterial sugar transferase domain-containing protein</fullName>
    </recommendedName>
</protein>
<comment type="similarity">
    <text evidence="2">Belongs to the bacterial sugar transferase family.</text>
</comment>
<dbReference type="PANTHER" id="PTHR30576">
    <property type="entry name" value="COLANIC BIOSYNTHESIS UDP-GLUCOSE LIPID CARRIER TRANSFERASE"/>
    <property type="match status" value="1"/>
</dbReference>
<keyword evidence="6 7" id="KW-0472">Membrane</keyword>
<dbReference type="Proteomes" id="UP000178517">
    <property type="component" value="Unassembled WGS sequence"/>
</dbReference>
<evidence type="ECO:0000256" key="1">
    <source>
        <dbReference type="ARBA" id="ARBA00004141"/>
    </source>
</evidence>
<name>A0A1G1ZS59_9BACT</name>
<dbReference type="AlphaFoldDB" id="A0A1G1ZS59"/>
<feature type="transmembrane region" description="Helical" evidence="7">
    <location>
        <begin position="80"/>
        <end position="101"/>
    </location>
</feature>
<evidence type="ECO:0000256" key="2">
    <source>
        <dbReference type="ARBA" id="ARBA00006464"/>
    </source>
</evidence>
<evidence type="ECO:0000256" key="6">
    <source>
        <dbReference type="ARBA" id="ARBA00023136"/>
    </source>
</evidence>
<dbReference type="NCBIfam" id="TIGR03025">
    <property type="entry name" value="EPS_sugtrans"/>
    <property type="match status" value="1"/>
</dbReference>
<sequence>MNWFQRVNQSLLLIGDFVLFYGALALTLYIRYGDAFYGPLLEIHLVPFTVMFFVWIVIFYIAGLYDFYAAQSTLELTRTLISTILIAGSIAMGLFYVIPSFGITPKTNLLIFIGIFTLFEYWWRKSFNTRITSIEAPYRVLLIGQGQSVDAITVSLKEAPHRGYQIVYSMNGLDDPEFNHLAQIILDKKVNLIALQAHIKKDAHAARKIYQNLALGIEVINLADLYETLFKRVPLAELEEVWFLENLIKQHRIYETIKRPVEAILATVLFIILSPFLLLIVLLIRLTSRGASIYTQTRVGGKGKQFTLYKFRTMRSDAEAHGPQWSGKDDARVTFIGKILRHTHLDELPQLLNIIKGNISFVGPRPERPEFVEELKHTIPYYEIRHLVKPGLTGWAQINYRYGSSINDAYQKLQYDIYYLKNRSILLDIAILTRTIKLFFINVE</sequence>
<evidence type="ECO:0000313" key="9">
    <source>
        <dbReference type="EMBL" id="OGY66677.1"/>
    </source>
</evidence>
<keyword evidence="3" id="KW-0808">Transferase</keyword>
<accession>A0A1G1ZS59</accession>
<reference evidence="9 10" key="1">
    <citation type="journal article" date="2016" name="Nat. Commun.">
        <title>Thousands of microbial genomes shed light on interconnected biogeochemical processes in an aquifer system.</title>
        <authorList>
            <person name="Anantharaman K."/>
            <person name="Brown C.T."/>
            <person name="Hug L.A."/>
            <person name="Sharon I."/>
            <person name="Castelle C.J."/>
            <person name="Probst A.J."/>
            <person name="Thomas B.C."/>
            <person name="Singh A."/>
            <person name="Wilkins M.J."/>
            <person name="Karaoz U."/>
            <person name="Brodie E.L."/>
            <person name="Williams K.H."/>
            <person name="Hubbard S.S."/>
            <person name="Banfield J.F."/>
        </authorList>
    </citation>
    <scope>NUCLEOTIDE SEQUENCE [LARGE SCALE GENOMIC DNA]</scope>
</reference>
<gene>
    <name evidence="9" type="ORF">A3A04_01585</name>
</gene>
<feature type="transmembrane region" description="Helical" evidence="7">
    <location>
        <begin position="12"/>
        <end position="32"/>
    </location>
</feature>